<dbReference type="SUPFAM" id="SSF52540">
    <property type="entry name" value="P-loop containing nucleoside triphosphate hydrolases"/>
    <property type="match status" value="1"/>
</dbReference>
<dbReference type="NCBIfam" id="TIGR00017">
    <property type="entry name" value="cmk"/>
    <property type="match status" value="1"/>
</dbReference>
<evidence type="ECO:0000256" key="6">
    <source>
        <dbReference type="ARBA" id="ARBA00047615"/>
    </source>
</evidence>
<dbReference type="EMBL" id="BMZA01000001">
    <property type="protein sequence ID" value="GGY91491.1"/>
    <property type="molecule type" value="Genomic_DNA"/>
</dbReference>
<evidence type="ECO:0000259" key="9">
    <source>
        <dbReference type="Pfam" id="PF02224"/>
    </source>
</evidence>
<evidence type="ECO:0000313" key="11">
    <source>
        <dbReference type="Proteomes" id="UP000648075"/>
    </source>
</evidence>
<dbReference type="Pfam" id="PF02224">
    <property type="entry name" value="Cytidylate_kin"/>
    <property type="match status" value="1"/>
</dbReference>
<keyword evidence="11" id="KW-1185">Reference proteome</keyword>
<evidence type="ECO:0000256" key="3">
    <source>
        <dbReference type="ARBA" id="ARBA00022741"/>
    </source>
</evidence>
<comment type="catalytic activity">
    <reaction evidence="6 8">
        <text>dCMP + ATP = dCDP + ADP</text>
        <dbReference type="Rhea" id="RHEA:25094"/>
        <dbReference type="ChEBI" id="CHEBI:30616"/>
        <dbReference type="ChEBI" id="CHEBI:57566"/>
        <dbReference type="ChEBI" id="CHEBI:58593"/>
        <dbReference type="ChEBI" id="CHEBI:456216"/>
        <dbReference type="EC" id="2.7.4.25"/>
    </reaction>
</comment>
<dbReference type="AlphaFoldDB" id="A0A918P8S2"/>
<keyword evidence="8" id="KW-0963">Cytoplasm</keyword>
<gene>
    <name evidence="8 10" type="primary">cmk</name>
    <name evidence="10" type="ORF">GCM10011614_02730</name>
</gene>
<keyword evidence="2 8" id="KW-0808">Transferase</keyword>
<evidence type="ECO:0000313" key="10">
    <source>
        <dbReference type="EMBL" id="GGY91491.1"/>
    </source>
</evidence>
<dbReference type="GO" id="GO:0005737">
    <property type="term" value="C:cytoplasm"/>
    <property type="evidence" value="ECO:0007669"/>
    <property type="project" value="UniProtKB-SubCell"/>
</dbReference>
<comment type="caution">
    <text evidence="10">The sequence shown here is derived from an EMBL/GenBank/DDBJ whole genome shotgun (WGS) entry which is preliminary data.</text>
</comment>
<name>A0A918P8S2_9SPHN</name>
<evidence type="ECO:0000256" key="2">
    <source>
        <dbReference type="ARBA" id="ARBA00022679"/>
    </source>
</evidence>
<dbReference type="EC" id="2.7.4.25" evidence="8"/>
<dbReference type="GO" id="GO:0005524">
    <property type="term" value="F:ATP binding"/>
    <property type="evidence" value="ECO:0007669"/>
    <property type="project" value="UniProtKB-UniRule"/>
</dbReference>
<comment type="similarity">
    <text evidence="1 8">Belongs to the cytidylate kinase family. Type 1 subfamily.</text>
</comment>
<feature type="domain" description="Cytidylate kinase" evidence="9">
    <location>
        <begin position="29"/>
        <end position="227"/>
    </location>
</feature>
<protein>
    <recommendedName>
        <fullName evidence="8">Cytidylate kinase</fullName>
        <shortName evidence="8">CK</shortName>
        <ecNumber evidence="8">2.7.4.25</ecNumber>
    </recommendedName>
    <alternativeName>
        <fullName evidence="8">Cytidine monophosphate kinase</fullName>
        <shortName evidence="8">CMP kinase</shortName>
    </alternativeName>
</protein>
<keyword evidence="5 8" id="KW-0067">ATP-binding</keyword>
<accession>A0A918P8S2</accession>
<evidence type="ECO:0000256" key="8">
    <source>
        <dbReference type="HAMAP-Rule" id="MF_00238"/>
    </source>
</evidence>
<organism evidence="10 11">
    <name type="scientific">Novosphingobium colocasiae</name>
    <dbReference type="NCBI Taxonomy" id="1256513"/>
    <lineage>
        <taxon>Bacteria</taxon>
        <taxon>Pseudomonadati</taxon>
        <taxon>Pseudomonadota</taxon>
        <taxon>Alphaproteobacteria</taxon>
        <taxon>Sphingomonadales</taxon>
        <taxon>Sphingomonadaceae</taxon>
        <taxon>Novosphingobium</taxon>
    </lineage>
</organism>
<dbReference type="InterPro" id="IPR011994">
    <property type="entry name" value="Cytidylate_kinase_dom"/>
</dbReference>
<proteinExistence type="inferred from homology"/>
<reference evidence="10" key="1">
    <citation type="journal article" date="2014" name="Int. J. Syst. Evol. Microbiol.">
        <title>Complete genome sequence of Corynebacterium casei LMG S-19264T (=DSM 44701T), isolated from a smear-ripened cheese.</title>
        <authorList>
            <consortium name="US DOE Joint Genome Institute (JGI-PGF)"/>
            <person name="Walter F."/>
            <person name="Albersmeier A."/>
            <person name="Kalinowski J."/>
            <person name="Ruckert C."/>
        </authorList>
    </citation>
    <scope>NUCLEOTIDE SEQUENCE</scope>
    <source>
        <strain evidence="10">KCTC 32255</strain>
    </source>
</reference>
<dbReference type="InterPro" id="IPR003136">
    <property type="entry name" value="Cytidylate_kin"/>
</dbReference>
<sequence>MLHCVNRATVQSALLLVTGRRTEGVAMIIAVDGPTASGKGTIARGLAARYGVPHLDTGLLYRAVGFACAARGLDPDDPAQAVQACDFADSLLADPELRSEASGGLASRVSIHPGVRRALFDRQRAFAGQPGGAVLDGRDIGTVIAPEADVKLFVIASVDARAARRHREMLGQGRQAALADIAADLAARDARDTGRKDAPLVAAADAVVLDTSALGPDEAIAAAVAIVEAKRAG</sequence>
<comment type="catalytic activity">
    <reaction evidence="7 8">
        <text>CMP + ATP = CDP + ADP</text>
        <dbReference type="Rhea" id="RHEA:11600"/>
        <dbReference type="ChEBI" id="CHEBI:30616"/>
        <dbReference type="ChEBI" id="CHEBI:58069"/>
        <dbReference type="ChEBI" id="CHEBI:60377"/>
        <dbReference type="ChEBI" id="CHEBI:456216"/>
        <dbReference type="EC" id="2.7.4.25"/>
    </reaction>
</comment>
<feature type="binding site" evidence="8">
    <location>
        <begin position="33"/>
        <end position="41"/>
    </location>
    <ligand>
        <name>ATP</name>
        <dbReference type="ChEBI" id="CHEBI:30616"/>
    </ligand>
</feature>
<dbReference type="GO" id="GO:0036431">
    <property type="term" value="F:dCMP kinase activity"/>
    <property type="evidence" value="ECO:0007669"/>
    <property type="project" value="InterPro"/>
</dbReference>
<dbReference type="InterPro" id="IPR027417">
    <property type="entry name" value="P-loop_NTPase"/>
</dbReference>
<dbReference type="CDD" id="cd02020">
    <property type="entry name" value="CMPK"/>
    <property type="match status" value="1"/>
</dbReference>
<evidence type="ECO:0000256" key="1">
    <source>
        <dbReference type="ARBA" id="ARBA00009427"/>
    </source>
</evidence>
<keyword evidence="3 8" id="KW-0547">Nucleotide-binding</keyword>
<evidence type="ECO:0000256" key="4">
    <source>
        <dbReference type="ARBA" id="ARBA00022777"/>
    </source>
</evidence>
<comment type="subcellular location">
    <subcellularLocation>
        <location evidence="8">Cytoplasm</location>
    </subcellularLocation>
</comment>
<dbReference type="HAMAP" id="MF_00238">
    <property type="entry name" value="Cytidyl_kinase_type1"/>
    <property type="match status" value="1"/>
</dbReference>
<reference evidence="10" key="2">
    <citation type="submission" date="2020-09" db="EMBL/GenBank/DDBJ databases">
        <authorList>
            <person name="Sun Q."/>
            <person name="Kim S."/>
        </authorList>
    </citation>
    <scope>NUCLEOTIDE SEQUENCE</scope>
    <source>
        <strain evidence="10">KCTC 32255</strain>
    </source>
</reference>
<dbReference type="Proteomes" id="UP000648075">
    <property type="component" value="Unassembled WGS sequence"/>
</dbReference>
<dbReference type="Gene3D" id="3.40.50.300">
    <property type="entry name" value="P-loop containing nucleotide triphosphate hydrolases"/>
    <property type="match status" value="1"/>
</dbReference>
<keyword evidence="4 8" id="KW-0418">Kinase</keyword>
<evidence type="ECO:0000256" key="5">
    <source>
        <dbReference type="ARBA" id="ARBA00022840"/>
    </source>
</evidence>
<evidence type="ECO:0000256" key="7">
    <source>
        <dbReference type="ARBA" id="ARBA00048478"/>
    </source>
</evidence>
<dbReference type="GO" id="GO:0006220">
    <property type="term" value="P:pyrimidine nucleotide metabolic process"/>
    <property type="evidence" value="ECO:0007669"/>
    <property type="project" value="UniProtKB-UniRule"/>
</dbReference>